<organism evidence="10 11">
    <name type="scientific">Dunaliella salina</name>
    <name type="common">Green alga</name>
    <name type="synonym">Protococcus salinus</name>
    <dbReference type="NCBI Taxonomy" id="3046"/>
    <lineage>
        <taxon>Eukaryota</taxon>
        <taxon>Viridiplantae</taxon>
        <taxon>Chlorophyta</taxon>
        <taxon>core chlorophytes</taxon>
        <taxon>Chlorophyceae</taxon>
        <taxon>CS clade</taxon>
        <taxon>Chlamydomonadales</taxon>
        <taxon>Dunaliellaceae</taxon>
        <taxon>Dunaliella</taxon>
    </lineage>
</organism>
<dbReference type="EMBL" id="MU070710">
    <property type="protein sequence ID" value="KAF5826796.1"/>
    <property type="molecule type" value="Genomic_DNA"/>
</dbReference>
<evidence type="ECO:0000313" key="11">
    <source>
        <dbReference type="Proteomes" id="UP000815325"/>
    </source>
</evidence>
<dbReference type="PANTHER" id="PTHR48042:SF11">
    <property type="entry name" value="ABC TRANSPORTER G FAMILY MEMBER 11"/>
    <property type="match status" value="1"/>
</dbReference>
<comment type="subcellular location">
    <subcellularLocation>
        <location evidence="1">Membrane</location>
        <topology evidence="1">Multi-pass membrane protein</topology>
    </subcellularLocation>
</comment>
<dbReference type="PANTHER" id="PTHR48042">
    <property type="entry name" value="ABC TRANSPORTER G FAMILY MEMBER 11"/>
    <property type="match status" value="1"/>
</dbReference>
<feature type="transmembrane region" description="Helical" evidence="7">
    <location>
        <begin position="292"/>
        <end position="313"/>
    </location>
</feature>
<protein>
    <submittedName>
        <fullName evidence="10">ABC-2 type transporter-domain-containing protein</fullName>
    </submittedName>
</protein>
<feature type="transmembrane region" description="Helical" evidence="7">
    <location>
        <begin position="185"/>
        <end position="205"/>
    </location>
</feature>
<evidence type="ECO:0000256" key="5">
    <source>
        <dbReference type="ARBA" id="ARBA00022989"/>
    </source>
</evidence>
<feature type="domain" description="ABC-2 type transporter transmembrane" evidence="8">
    <location>
        <begin position="132"/>
        <end position="343"/>
    </location>
</feature>
<keyword evidence="5 7" id="KW-1133">Transmembrane helix</keyword>
<comment type="similarity">
    <text evidence="2">Belongs to the ABC transporter superfamily. ABCG family. Eye pigment precursor importer (TC 3.A.1.204) subfamily.</text>
</comment>
<dbReference type="InterPro" id="IPR052215">
    <property type="entry name" value="Plant_ABCG"/>
</dbReference>
<reference evidence="10" key="1">
    <citation type="submission" date="2017-08" db="EMBL/GenBank/DDBJ databases">
        <authorList>
            <person name="Polle J.E."/>
            <person name="Barry K."/>
            <person name="Cushman J."/>
            <person name="Schmutz J."/>
            <person name="Tran D."/>
            <person name="Hathwaick L.T."/>
            <person name="Yim W.C."/>
            <person name="Jenkins J."/>
            <person name="Mckie-Krisberg Z.M."/>
            <person name="Prochnik S."/>
            <person name="Lindquist E."/>
            <person name="Dockter R.B."/>
            <person name="Adam C."/>
            <person name="Molina H."/>
            <person name="Bunkerborg J."/>
            <person name="Jin E."/>
            <person name="Buchheim M."/>
            <person name="Magnuson J."/>
        </authorList>
    </citation>
    <scope>NUCLEOTIDE SEQUENCE</scope>
    <source>
        <strain evidence="10">CCAP 19/18</strain>
    </source>
</reference>
<keyword evidence="6 7" id="KW-0472">Membrane</keyword>
<feature type="transmembrane region" description="Helical" evidence="7">
    <location>
        <begin position="151"/>
        <end position="173"/>
    </location>
</feature>
<evidence type="ECO:0000256" key="2">
    <source>
        <dbReference type="ARBA" id="ARBA00005814"/>
    </source>
</evidence>
<keyword evidence="3" id="KW-0813">Transport</keyword>
<evidence type="ECO:0000313" key="10">
    <source>
        <dbReference type="EMBL" id="KAF5826796.1"/>
    </source>
</evidence>
<dbReference type="InterPro" id="IPR043926">
    <property type="entry name" value="ABCG_dom"/>
</dbReference>
<comment type="caution">
    <text evidence="10">The sequence shown here is derived from an EMBL/GenBank/DDBJ whole genome shotgun (WGS) entry which is preliminary data.</text>
</comment>
<name>A0ABQ7FWS8_DUNSA</name>
<keyword evidence="4 7" id="KW-0812">Transmembrane</keyword>
<dbReference type="Pfam" id="PF19055">
    <property type="entry name" value="ABC2_membrane_7"/>
    <property type="match status" value="1"/>
</dbReference>
<evidence type="ECO:0000256" key="6">
    <source>
        <dbReference type="ARBA" id="ARBA00023136"/>
    </source>
</evidence>
<feature type="transmembrane region" description="Helical" evidence="7">
    <location>
        <begin position="225"/>
        <end position="251"/>
    </location>
</feature>
<sequence>MDTVRTLAEKNRTVLAVIHQPGSEMFELFDQLCLLTRGSTIYFGPAGEALNMFSAAGLPCPNTRSPSDHFLHVINEDFACGSEATKIENNIITLTNHYQKHVHAGVLRDVEACAQPQPKYDASGNQANPIFQALVLSQRMFVNNTRNVGVFWVRLVMYLIVCICVGTVFLDLGTSWKETFSRAAMLLYVAGFLTFMCISAFPAFSEDMAVFIRERLNGYYHISTFAIANTIASTPFIFGIAISCSAVLYWLAMLNDEGDRFPYFFLNLFAALMVSESMVVAVSAVIPNFLMGIASLAGVLAIFCLVSGFFQPVDKMPNPVWTYPLHYISFGSYAFYGFMQNEFENTNGWGCPCADQRGGCPPALGGDSCTATGDEVLKFWIQGGNPLGKWASFGVQWVMVAGYRIIFWGLLALKEKLR</sequence>
<feature type="domain" description="ABC transporter family G" evidence="9">
    <location>
        <begin position="19"/>
        <end position="76"/>
    </location>
</feature>
<dbReference type="Pfam" id="PF01061">
    <property type="entry name" value="ABC2_membrane"/>
    <property type="match status" value="1"/>
</dbReference>
<evidence type="ECO:0000256" key="7">
    <source>
        <dbReference type="SAM" id="Phobius"/>
    </source>
</evidence>
<dbReference type="InterPro" id="IPR013525">
    <property type="entry name" value="ABC2_TM"/>
</dbReference>
<feature type="transmembrane region" description="Helical" evidence="7">
    <location>
        <begin position="263"/>
        <end position="286"/>
    </location>
</feature>
<dbReference type="Proteomes" id="UP000815325">
    <property type="component" value="Unassembled WGS sequence"/>
</dbReference>
<gene>
    <name evidence="10" type="ORF">DUNSADRAFT_2021</name>
</gene>
<accession>A0ABQ7FWS8</accession>
<keyword evidence="11" id="KW-1185">Reference proteome</keyword>
<evidence type="ECO:0000256" key="1">
    <source>
        <dbReference type="ARBA" id="ARBA00004141"/>
    </source>
</evidence>
<evidence type="ECO:0000259" key="8">
    <source>
        <dbReference type="Pfam" id="PF01061"/>
    </source>
</evidence>
<proteinExistence type="inferred from homology"/>
<evidence type="ECO:0000256" key="3">
    <source>
        <dbReference type="ARBA" id="ARBA00022448"/>
    </source>
</evidence>
<feature type="transmembrane region" description="Helical" evidence="7">
    <location>
        <begin position="394"/>
        <end position="413"/>
    </location>
</feature>
<evidence type="ECO:0000259" key="9">
    <source>
        <dbReference type="Pfam" id="PF19055"/>
    </source>
</evidence>
<evidence type="ECO:0000256" key="4">
    <source>
        <dbReference type="ARBA" id="ARBA00022692"/>
    </source>
</evidence>